<dbReference type="RefSeq" id="WP_273950141.1">
    <property type="nucleotide sequence ID" value="NZ_JAQSIP010000003.1"/>
</dbReference>
<name>A0ABT5MWE3_9BURK</name>
<proteinExistence type="predicted"/>
<evidence type="ECO:0000313" key="4">
    <source>
        <dbReference type="EMBL" id="MDD0838365.1"/>
    </source>
</evidence>
<evidence type="ECO:0000256" key="2">
    <source>
        <dbReference type="SAM" id="SignalP"/>
    </source>
</evidence>
<dbReference type="Proteomes" id="UP001528673">
    <property type="component" value="Unassembled WGS sequence"/>
</dbReference>
<dbReference type="InterPro" id="IPR052910">
    <property type="entry name" value="ABC-Purine-Binding"/>
</dbReference>
<feature type="signal peptide" evidence="2">
    <location>
        <begin position="1"/>
        <end position="29"/>
    </location>
</feature>
<gene>
    <name evidence="4" type="ORF">PSQ40_07255</name>
</gene>
<keyword evidence="5" id="KW-1185">Reference proteome</keyword>
<dbReference type="InterPro" id="IPR003760">
    <property type="entry name" value="PnrA-like"/>
</dbReference>
<dbReference type="EMBL" id="JAQSIP010000003">
    <property type="protein sequence ID" value="MDD0838365.1"/>
    <property type="molecule type" value="Genomic_DNA"/>
</dbReference>
<reference evidence="4 5" key="1">
    <citation type="submission" date="2023-02" db="EMBL/GenBank/DDBJ databases">
        <title>Bacterial whole genomic sequence of Curvibacter sp. HBC61.</title>
        <authorList>
            <person name="Le V."/>
            <person name="Ko S.-R."/>
            <person name="Ahn C.-Y."/>
            <person name="Oh H.-M."/>
        </authorList>
    </citation>
    <scope>NUCLEOTIDE SEQUENCE [LARGE SCALE GENOMIC DNA]</scope>
    <source>
        <strain evidence="4 5">HBC61</strain>
    </source>
</reference>
<dbReference type="PANTHER" id="PTHR43208">
    <property type="entry name" value="ABC TRANSPORTER SUBSTRATE-BINDING PROTEIN"/>
    <property type="match status" value="1"/>
</dbReference>
<evidence type="ECO:0000259" key="3">
    <source>
        <dbReference type="Pfam" id="PF02608"/>
    </source>
</evidence>
<keyword evidence="1 2" id="KW-0732">Signal</keyword>
<evidence type="ECO:0000256" key="1">
    <source>
        <dbReference type="ARBA" id="ARBA00022729"/>
    </source>
</evidence>
<accession>A0ABT5MWE3</accession>
<evidence type="ECO:0000313" key="5">
    <source>
        <dbReference type="Proteomes" id="UP001528673"/>
    </source>
</evidence>
<dbReference type="CDD" id="cd19963">
    <property type="entry name" value="PBP1_BMP-like"/>
    <property type="match status" value="1"/>
</dbReference>
<sequence length="383" mass="41370">MYKNLAAAPARALAAACFLSAWLALPAQAQAPVPNPAASAGAVPTPDSAPLKAAFVYVAPLTEAGWVRQHESARQAVEAALGPRVKTTYVEDVPEGADAERVIRDLAQQGHQIIFTPSFGYMEPTLKVARDFPQVKFESVTGYKTAANVAVSNARYYEGRYLAGIAAGRMTRSQVAGYVAGFPIPEVLQGLNAFTLGLRSVNPQASVKVVWLNAWFDPPRERDAAMTLMNQGADVLAFHTGSTAVMAAAQERGKLAVAYHSDMRRTAPEAQILAVTHQWGDYYTRRVKAVLEGRWQSGSVWGGVREGMIRVGDFGPRVPKAVQAEVLARQQDMAAGRLQPFAAGAQPVLDNQGRTVIPAHSQLSDEQIRQIDWLVDGVQGRLR</sequence>
<organism evidence="4 5">
    <name type="scientific">Curvibacter cyanobacteriorum</name>
    <dbReference type="NCBI Taxonomy" id="3026422"/>
    <lineage>
        <taxon>Bacteria</taxon>
        <taxon>Pseudomonadati</taxon>
        <taxon>Pseudomonadota</taxon>
        <taxon>Betaproteobacteria</taxon>
        <taxon>Burkholderiales</taxon>
        <taxon>Comamonadaceae</taxon>
        <taxon>Curvibacter</taxon>
    </lineage>
</organism>
<comment type="caution">
    <text evidence="4">The sequence shown here is derived from an EMBL/GenBank/DDBJ whole genome shotgun (WGS) entry which is preliminary data.</text>
</comment>
<feature type="domain" description="ABC transporter substrate-binding protein PnrA-like" evidence="3">
    <location>
        <begin position="52"/>
        <end position="329"/>
    </location>
</feature>
<protein>
    <submittedName>
        <fullName evidence="4">BMP family ABC transporter substrate-binding protein</fullName>
    </submittedName>
</protein>
<feature type="chain" id="PRO_5046901934" evidence="2">
    <location>
        <begin position="30"/>
        <end position="383"/>
    </location>
</feature>
<dbReference type="Gene3D" id="3.40.50.2300">
    <property type="match status" value="2"/>
</dbReference>
<dbReference type="PANTHER" id="PTHR43208:SF1">
    <property type="entry name" value="ABC TRANSPORTER SUBSTRATE-BINDING PROTEIN"/>
    <property type="match status" value="1"/>
</dbReference>
<dbReference type="Pfam" id="PF02608">
    <property type="entry name" value="Bmp"/>
    <property type="match status" value="1"/>
</dbReference>